<proteinExistence type="predicted"/>
<evidence type="ECO:0000313" key="3">
    <source>
        <dbReference type="Proteomes" id="UP000239872"/>
    </source>
</evidence>
<keyword evidence="3" id="KW-1185">Reference proteome</keyword>
<dbReference type="InterPro" id="IPR000182">
    <property type="entry name" value="GNAT_dom"/>
</dbReference>
<dbReference type="EMBL" id="PPSL01000002">
    <property type="protein sequence ID" value="PQJ11265.1"/>
    <property type="molecule type" value="Genomic_DNA"/>
</dbReference>
<comment type="caution">
    <text evidence="2">The sequence shown here is derived from an EMBL/GenBank/DDBJ whole genome shotgun (WGS) entry which is preliminary data.</text>
</comment>
<dbReference type="CDD" id="cd04301">
    <property type="entry name" value="NAT_SF"/>
    <property type="match status" value="1"/>
</dbReference>
<dbReference type="AlphaFoldDB" id="A0A2S7SXE3"/>
<dbReference type="PROSITE" id="PS51186">
    <property type="entry name" value="GNAT"/>
    <property type="match status" value="1"/>
</dbReference>
<dbReference type="Proteomes" id="UP000239872">
    <property type="component" value="Unassembled WGS sequence"/>
</dbReference>
<evidence type="ECO:0000259" key="1">
    <source>
        <dbReference type="PROSITE" id="PS51186"/>
    </source>
</evidence>
<dbReference type="Gene3D" id="3.40.630.30">
    <property type="match status" value="1"/>
</dbReference>
<evidence type="ECO:0000313" key="2">
    <source>
        <dbReference type="EMBL" id="PQJ11265.1"/>
    </source>
</evidence>
<protein>
    <recommendedName>
        <fullName evidence="1">N-acetyltransferase domain-containing protein</fullName>
    </recommendedName>
</protein>
<dbReference type="Pfam" id="PF00583">
    <property type="entry name" value="Acetyltransf_1"/>
    <property type="match status" value="1"/>
</dbReference>
<organism evidence="2 3">
    <name type="scientific">Flavipsychrobacter stenotrophus</name>
    <dbReference type="NCBI Taxonomy" id="2077091"/>
    <lineage>
        <taxon>Bacteria</taxon>
        <taxon>Pseudomonadati</taxon>
        <taxon>Bacteroidota</taxon>
        <taxon>Chitinophagia</taxon>
        <taxon>Chitinophagales</taxon>
        <taxon>Chitinophagaceae</taxon>
        <taxon>Flavipsychrobacter</taxon>
    </lineage>
</organism>
<reference evidence="2 3" key="1">
    <citation type="submission" date="2018-01" db="EMBL/GenBank/DDBJ databases">
        <title>A novel member of the phylum Bacteroidetes isolated from glacier ice.</title>
        <authorList>
            <person name="Liu Q."/>
            <person name="Xin Y.-H."/>
        </authorList>
    </citation>
    <scope>NUCLEOTIDE SEQUENCE [LARGE SCALE GENOMIC DNA]</scope>
    <source>
        <strain evidence="2 3">RB1R16</strain>
    </source>
</reference>
<sequence length="166" mass="19143">MNDNYAIRPFIATDVWAYKAMRLEALLYDPGMFGNSHALETTFTDQQWMDRVSNPLSCCFGLYYNDELIGITSIIVTDKNKPVDAYMTQSYIRKPYRGNGLSRMLYDARIAWAAAHNIKRLLIGHRAGNIISKAANQHYGFVYSYSEPRTWPDGTTEDMLYYQLLL</sequence>
<name>A0A2S7SXE3_9BACT</name>
<dbReference type="InterPro" id="IPR016181">
    <property type="entry name" value="Acyl_CoA_acyltransferase"/>
</dbReference>
<accession>A0A2S7SXE3</accession>
<dbReference type="GO" id="GO:0016747">
    <property type="term" value="F:acyltransferase activity, transferring groups other than amino-acyl groups"/>
    <property type="evidence" value="ECO:0007669"/>
    <property type="project" value="InterPro"/>
</dbReference>
<dbReference type="OrthoDB" id="667047at2"/>
<dbReference type="SUPFAM" id="SSF55729">
    <property type="entry name" value="Acyl-CoA N-acyltransferases (Nat)"/>
    <property type="match status" value="1"/>
</dbReference>
<gene>
    <name evidence="2" type="ORF">CJD36_005525</name>
</gene>
<feature type="domain" description="N-acetyltransferase" evidence="1">
    <location>
        <begin position="5"/>
        <end position="166"/>
    </location>
</feature>
<dbReference type="RefSeq" id="WP_105038144.1">
    <property type="nucleotide sequence ID" value="NZ_PPSL01000002.1"/>
</dbReference>